<dbReference type="EMBL" id="KB445793">
    <property type="protein sequence ID" value="EMD40112.1"/>
    <property type="molecule type" value="Genomic_DNA"/>
</dbReference>
<proteinExistence type="predicted"/>
<feature type="compositionally biased region" description="Low complexity" evidence="1">
    <location>
        <begin position="228"/>
        <end position="253"/>
    </location>
</feature>
<dbReference type="InterPro" id="IPR041698">
    <property type="entry name" value="Methyltransf_25"/>
</dbReference>
<dbReference type="Proteomes" id="UP000016930">
    <property type="component" value="Unassembled WGS sequence"/>
</dbReference>
<feature type="region of interest" description="Disordered" evidence="1">
    <location>
        <begin position="624"/>
        <end position="658"/>
    </location>
</feature>
<evidence type="ECO:0000313" key="4">
    <source>
        <dbReference type="Proteomes" id="UP000016930"/>
    </source>
</evidence>
<dbReference type="InterPro" id="IPR029063">
    <property type="entry name" value="SAM-dependent_MTases_sf"/>
</dbReference>
<reference evidence="3 4" key="1">
    <citation type="journal article" date="2012" name="Proc. Natl. Acad. Sci. U.S.A.">
        <title>Comparative genomics of Ceriporiopsis subvermispora and Phanerochaete chrysosporium provide insight into selective ligninolysis.</title>
        <authorList>
            <person name="Fernandez-Fueyo E."/>
            <person name="Ruiz-Duenas F.J."/>
            <person name="Ferreira P."/>
            <person name="Floudas D."/>
            <person name="Hibbett D.S."/>
            <person name="Canessa P."/>
            <person name="Larrondo L.F."/>
            <person name="James T.Y."/>
            <person name="Seelenfreund D."/>
            <person name="Lobos S."/>
            <person name="Polanco R."/>
            <person name="Tello M."/>
            <person name="Honda Y."/>
            <person name="Watanabe T."/>
            <person name="Watanabe T."/>
            <person name="Ryu J.S."/>
            <person name="Kubicek C.P."/>
            <person name="Schmoll M."/>
            <person name="Gaskell J."/>
            <person name="Hammel K.E."/>
            <person name="St John F.J."/>
            <person name="Vanden Wymelenberg A."/>
            <person name="Sabat G."/>
            <person name="Splinter BonDurant S."/>
            <person name="Syed K."/>
            <person name="Yadav J.S."/>
            <person name="Doddapaneni H."/>
            <person name="Subramanian V."/>
            <person name="Lavin J.L."/>
            <person name="Oguiza J.A."/>
            <person name="Perez G."/>
            <person name="Pisabarro A.G."/>
            <person name="Ramirez L."/>
            <person name="Santoyo F."/>
            <person name="Master E."/>
            <person name="Coutinho P.M."/>
            <person name="Henrissat B."/>
            <person name="Lombard V."/>
            <person name="Magnuson J.K."/>
            <person name="Kuees U."/>
            <person name="Hori C."/>
            <person name="Igarashi K."/>
            <person name="Samejima M."/>
            <person name="Held B.W."/>
            <person name="Barry K.W."/>
            <person name="LaButti K.M."/>
            <person name="Lapidus A."/>
            <person name="Lindquist E.A."/>
            <person name="Lucas S.M."/>
            <person name="Riley R."/>
            <person name="Salamov A.A."/>
            <person name="Hoffmeister D."/>
            <person name="Schwenk D."/>
            <person name="Hadar Y."/>
            <person name="Yarden O."/>
            <person name="de Vries R.P."/>
            <person name="Wiebenga A."/>
            <person name="Stenlid J."/>
            <person name="Eastwood D."/>
            <person name="Grigoriev I.V."/>
            <person name="Berka R.M."/>
            <person name="Blanchette R.A."/>
            <person name="Kersten P."/>
            <person name="Martinez A.T."/>
            <person name="Vicuna R."/>
            <person name="Cullen D."/>
        </authorList>
    </citation>
    <scope>NUCLEOTIDE SEQUENCE [LARGE SCALE GENOMIC DNA]</scope>
    <source>
        <strain evidence="3 4">B</strain>
    </source>
</reference>
<feature type="domain" description="Methyltransferase" evidence="2">
    <location>
        <begin position="69"/>
        <end position="166"/>
    </location>
</feature>
<dbReference type="STRING" id="914234.M2RNU2"/>
<gene>
    <name evidence="3" type="ORF">CERSUDRAFT_81393</name>
</gene>
<dbReference type="HOGENOM" id="CLU_022083_0_0_1"/>
<feature type="region of interest" description="Disordered" evidence="1">
    <location>
        <begin position="228"/>
        <end position="264"/>
    </location>
</feature>
<organism evidence="3 4">
    <name type="scientific">Ceriporiopsis subvermispora (strain B)</name>
    <name type="common">White-rot fungus</name>
    <name type="synonym">Gelatoporia subvermispora</name>
    <dbReference type="NCBI Taxonomy" id="914234"/>
    <lineage>
        <taxon>Eukaryota</taxon>
        <taxon>Fungi</taxon>
        <taxon>Dikarya</taxon>
        <taxon>Basidiomycota</taxon>
        <taxon>Agaricomycotina</taxon>
        <taxon>Agaricomycetes</taxon>
        <taxon>Polyporales</taxon>
        <taxon>Gelatoporiaceae</taxon>
        <taxon>Gelatoporia</taxon>
    </lineage>
</organism>
<dbReference type="CDD" id="cd02440">
    <property type="entry name" value="AdoMet_MTases"/>
    <property type="match status" value="1"/>
</dbReference>
<sequence length="696" mass="78196">MRQKIDAKDDYFIERRGKRHHKFPANEVPYPRNYEKQVVDHDVWSNMWVQQLTGGSLTWHVFETPPERVLDLGCGSGPWLLEAARTWKNAHFTGLDVVPIHPDLKQLGLSDLASRITWVHANFLEGLPFSDEEFDYVRVTRIARAVPEHKWDWLFEEISRVMKPGGAFELFEEDLYFPGKLSELPSRSRHASRPSWLSSPQVRSQSLSPPSERDHVLDLSMFAIGRSASPEPLSSSRSSSRAPSTAPSRPEPSVTDSGWGEETLKPGEKRQLHLSEIPINPHDHSLLEAIYNEMHAARFINLRPLSLLTSTLSLYFKDVRTHPPLNLMFPPPRNNGPHVGRAPGLASTTSSLDLHSDLESHESSSRSSEDTAHSVSGRGSSSSTCDHSSNWVHTMHLIEETCDYVKVDINRIDALSPMFRASLSTPPIASPDMFGSSQSYFDERPSTSASQQYLDGPFSVPPIDLLNIANANMNRLPNPTVNFDVRSLNMHLSLRTQEVLACAEAMWDFVIDYQKTKRASTSNRSSPLIDRRLPRASSDVQPPSPISVTDSGLHEVLIAITRTDFDSLLQRFEFDMRDCIGFGGMVEDRLGWPPITTSRNDQRKEYDEKCAAWAQYHAQMHAPPGRVVRSSGTTVRGPQRSVDSSRARPSTSAEQQGVEVLSNYSGGVREAECLCPPLPPWHRLNRTTRAFVAWKA</sequence>
<keyword evidence="4" id="KW-1185">Reference proteome</keyword>
<evidence type="ECO:0000256" key="1">
    <source>
        <dbReference type="SAM" id="MobiDB-lite"/>
    </source>
</evidence>
<dbReference type="GO" id="GO:0008168">
    <property type="term" value="F:methyltransferase activity"/>
    <property type="evidence" value="ECO:0007669"/>
    <property type="project" value="TreeGrafter"/>
</dbReference>
<feature type="region of interest" description="Disordered" evidence="1">
    <location>
        <begin position="330"/>
        <end position="387"/>
    </location>
</feature>
<feature type="compositionally biased region" description="Low complexity" evidence="1">
    <location>
        <begin position="373"/>
        <end position="387"/>
    </location>
</feature>
<feature type="region of interest" description="Disordered" evidence="1">
    <location>
        <begin position="521"/>
        <end position="546"/>
    </location>
</feature>
<dbReference type="OrthoDB" id="2013972at2759"/>
<evidence type="ECO:0000313" key="3">
    <source>
        <dbReference type="EMBL" id="EMD40112.1"/>
    </source>
</evidence>
<name>M2RNU2_CERS8</name>
<dbReference type="Pfam" id="PF13649">
    <property type="entry name" value="Methyltransf_25"/>
    <property type="match status" value="1"/>
</dbReference>
<dbReference type="PANTHER" id="PTHR43591:SF24">
    <property type="entry name" value="2-METHOXY-6-POLYPRENYL-1,4-BENZOQUINOL METHYLASE, MITOCHONDRIAL"/>
    <property type="match status" value="1"/>
</dbReference>
<feature type="region of interest" description="Disordered" evidence="1">
    <location>
        <begin position="184"/>
        <end position="212"/>
    </location>
</feature>
<feature type="compositionally biased region" description="Polar residues" evidence="1">
    <location>
        <begin position="630"/>
        <end position="655"/>
    </location>
</feature>
<dbReference type="SUPFAM" id="SSF53335">
    <property type="entry name" value="S-adenosyl-L-methionine-dependent methyltransferases"/>
    <property type="match status" value="1"/>
</dbReference>
<dbReference type="PANTHER" id="PTHR43591">
    <property type="entry name" value="METHYLTRANSFERASE"/>
    <property type="match status" value="1"/>
</dbReference>
<dbReference type="AlphaFoldDB" id="M2RNU2"/>
<protein>
    <recommendedName>
        <fullName evidence="2">Methyltransferase domain-containing protein</fullName>
    </recommendedName>
</protein>
<feature type="compositionally biased region" description="Basic and acidic residues" evidence="1">
    <location>
        <begin position="354"/>
        <end position="372"/>
    </location>
</feature>
<feature type="compositionally biased region" description="Polar residues" evidence="1">
    <location>
        <begin position="195"/>
        <end position="209"/>
    </location>
</feature>
<accession>M2RNU2</accession>
<dbReference type="Gene3D" id="3.40.50.150">
    <property type="entry name" value="Vaccinia Virus protein VP39"/>
    <property type="match status" value="1"/>
</dbReference>
<evidence type="ECO:0000259" key="2">
    <source>
        <dbReference type="Pfam" id="PF13649"/>
    </source>
</evidence>